<gene>
    <name evidence="1" type="ORF">CFC21_091827</name>
</gene>
<evidence type="ECO:0000313" key="1">
    <source>
        <dbReference type="EMBL" id="KAF7088757.1"/>
    </source>
</evidence>
<dbReference type="PANTHER" id="PTHR12734">
    <property type="entry name" value="METHYLTRANSFERASE-RELATED"/>
    <property type="match status" value="1"/>
</dbReference>
<dbReference type="InterPro" id="IPR039769">
    <property type="entry name" value="Bud23-like"/>
</dbReference>
<comment type="caution">
    <text evidence="1">The sequence shown here is derived from an EMBL/GenBank/DDBJ whole genome shotgun (WGS) entry which is preliminary data.</text>
</comment>
<protein>
    <submittedName>
        <fullName evidence="1">Uncharacterized protein</fullName>
    </submittedName>
</protein>
<feature type="non-terminal residue" evidence="1">
    <location>
        <position position="67"/>
    </location>
</feature>
<dbReference type="EMBL" id="CM022228">
    <property type="protein sequence ID" value="KAF7088757.1"/>
    <property type="molecule type" value="Genomic_DNA"/>
</dbReference>
<dbReference type="InterPro" id="IPR029063">
    <property type="entry name" value="SAM-dependent_MTases_sf"/>
</dbReference>
<proteinExistence type="predicted"/>
<organism evidence="1">
    <name type="scientific">Triticum aestivum</name>
    <name type="common">Wheat</name>
    <dbReference type="NCBI Taxonomy" id="4565"/>
    <lineage>
        <taxon>Eukaryota</taxon>
        <taxon>Viridiplantae</taxon>
        <taxon>Streptophyta</taxon>
        <taxon>Embryophyta</taxon>
        <taxon>Tracheophyta</taxon>
        <taxon>Spermatophyta</taxon>
        <taxon>Magnoliopsida</taxon>
        <taxon>Liliopsida</taxon>
        <taxon>Poales</taxon>
        <taxon>Poaceae</taxon>
        <taxon>BOP clade</taxon>
        <taxon>Pooideae</taxon>
        <taxon>Triticodae</taxon>
        <taxon>Triticeae</taxon>
        <taxon>Triticinae</taxon>
        <taxon>Triticum</taxon>
    </lineage>
</organism>
<dbReference type="Gene3D" id="3.40.50.150">
    <property type="entry name" value="Vaccinia Virus protein VP39"/>
    <property type="match status" value="1"/>
</dbReference>
<dbReference type="Proteomes" id="UP000815260">
    <property type="component" value="Chromosome 6D"/>
</dbReference>
<dbReference type="PANTHER" id="PTHR12734:SF0">
    <property type="entry name" value="18S RRNA (GUANINE-N(7))-METHYLTRANSFERASE-RELATED"/>
    <property type="match status" value="1"/>
</dbReference>
<dbReference type="OrthoDB" id="1718934at2759"/>
<feature type="non-terminal residue" evidence="1">
    <location>
        <position position="1"/>
    </location>
</feature>
<dbReference type="AlphaFoldDB" id="A0A9R1LH28"/>
<reference evidence="1" key="1">
    <citation type="journal article" date="2017" name="Gigascience">
        <title>The first near-complete assembly of the hexaploid bread wheat genome, Triticum aestivum.</title>
        <authorList>
            <person name="Zimin A.V."/>
            <person name="Puiu D."/>
            <person name="Hall R."/>
            <person name="Kingan S."/>
            <person name="Clavijo B.J."/>
            <person name="Salzberg S.L."/>
        </authorList>
    </citation>
    <scope>NUCLEOTIDE SEQUENCE</scope>
    <source>
        <tissue evidence="1">Leaf</tissue>
    </source>
</reference>
<accession>A0A9R1LH28</accession>
<dbReference type="GO" id="GO:0016435">
    <property type="term" value="F:rRNA (guanine) methyltransferase activity"/>
    <property type="evidence" value="ECO:0007669"/>
    <property type="project" value="InterPro"/>
</dbReference>
<sequence>ILQRVGGAQVHHLLPHHRNPGCSSGLSGETLTEHGHHWIGCDISQSMLDVALERETEGDLLLADMGE</sequence>
<reference evidence="1" key="2">
    <citation type="submission" date="2020-03" db="EMBL/GenBank/DDBJ databases">
        <title>The second near-complete assembly of the hexaploid bread wheat (Triticum aestivum) genome.</title>
        <authorList>
            <person name="Zimin A.V."/>
            <person name="Puiu D."/>
            <person name="Shumante A."/>
            <person name="Alonge M."/>
            <person name="Salzberg S.L."/>
        </authorList>
    </citation>
    <scope>NUCLEOTIDE SEQUENCE</scope>
    <source>
        <tissue evidence="1">Leaf</tissue>
    </source>
</reference>
<name>A0A9R1LH28_WHEAT</name>
<dbReference type="GO" id="GO:0070476">
    <property type="term" value="P:rRNA (guanine-N7)-methylation"/>
    <property type="evidence" value="ECO:0007669"/>
    <property type="project" value="InterPro"/>
</dbReference>
<dbReference type="SUPFAM" id="SSF53335">
    <property type="entry name" value="S-adenosyl-L-methionine-dependent methyltransferases"/>
    <property type="match status" value="1"/>
</dbReference>